<feature type="domain" description="HTH myb-type" evidence="7">
    <location>
        <begin position="17"/>
        <end position="66"/>
    </location>
</feature>
<evidence type="ECO:0000256" key="1">
    <source>
        <dbReference type="ARBA" id="ARBA00004123"/>
    </source>
</evidence>
<dbReference type="PANTHER" id="PTHR47999:SF96">
    <property type="entry name" value="TRANSCRIPTION REPRESSOR MYB6-LIKE"/>
    <property type="match status" value="1"/>
</dbReference>
<dbReference type="AlphaFoldDB" id="R4HES6"/>
<proteinExistence type="evidence at transcript level"/>
<dbReference type="InterPro" id="IPR009057">
    <property type="entry name" value="Homeodomain-like_sf"/>
</dbReference>
<dbReference type="FunFam" id="1.10.10.60:FF:000001">
    <property type="entry name" value="MYB-related transcription factor"/>
    <property type="match status" value="1"/>
</dbReference>
<dbReference type="SMART" id="SM00717">
    <property type="entry name" value="SANT"/>
    <property type="match status" value="2"/>
</dbReference>
<comment type="subcellular location">
    <subcellularLocation>
        <location evidence="1">Nucleus</location>
    </subcellularLocation>
</comment>
<dbReference type="GO" id="GO:0003677">
    <property type="term" value="F:DNA binding"/>
    <property type="evidence" value="ECO:0007669"/>
    <property type="project" value="UniProtKB-KW"/>
</dbReference>
<dbReference type="SUPFAM" id="SSF46689">
    <property type="entry name" value="Homeodomain-like"/>
    <property type="match status" value="1"/>
</dbReference>
<evidence type="ECO:0000256" key="2">
    <source>
        <dbReference type="ARBA" id="ARBA00022737"/>
    </source>
</evidence>
<evidence type="ECO:0000256" key="3">
    <source>
        <dbReference type="ARBA" id="ARBA00023125"/>
    </source>
</evidence>
<evidence type="ECO:0000259" key="7">
    <source>
        <dbReference type="PROSITE" id="PS51294"/>
    </source>
</evidence>
<name>R4HES6_PICAB</name>
<feature type="domain" description="Myb-like" evidence="6">
    <location>
        <begin position="67"/>
        <end position="117"/>
    </location>
</feature>
<keyword evidence="2" id="KW-0677">Repeat</keyword>
<protein>
    <submittedName>
        <fullName evidence="8">TT2-like protein</fullName>
    </submittedName>
</protein>
<evidence type="ECO:0000256" key="4">
    <source>
        <dbReference type="ARBA" id="ARBA00023242"/>
    </source>
</evidence>
<accession>R4HES6</accession>
<keyword evidence="3" id="KW-0238">DNA-binding</keyword>
<evidence type="ECO:0000259" key="6">
    <source>
        <dbReference type="PROSITE" id="PS50090"/>
    </source>
</evidence>
<dbReference type="InterPro" id="IPR015495">
    <property type="entry name" value="Myb_TF_plants"/>
</dbReference>
<dbReference type="InterPro" id="IPR001005">
    <property type="entry name" value="SANT/Myb"/>
</dbReference>
<dbReference type="PANTHER" id="PTHR47999">
    <property type="entry name" value="TRANSCRIPTION FACTOR MYB8-RELATED-RELATED"/>
    <property type="match status" value="1"/>
</dbReference>
<evidence type="ECO:0000313" key="8">
    <source>
        <dbReference type="EMBL" id="AEG80317.1"/>
    </source>
</evidence>
<reference evidence="8" key="1">
    <citation type="submission" date="2011-04" db="EMBL/GenBank/DDBJ databases">
        <title>Induced defence responses in Norway spruce involve an interaction between salicylic acid and jasmonic acid mediated signalling pathways.</title>
        <authorList>
            <person name="Arnerup J."/>
            <person name="Lunden K."/>
            <person name="Ihrmark K."/>
            <person name="Karlsson M."/>
            <person name="Asiegbu F.O."/>
            <person name="Stenlid J."/>
            <person name="Elfstrand M."/>
        </authorList>
    </citation>
    <scope>NUCLEOTIDE SEQUENCE</scope>
    <source>
        <tissue evidence="8">Heterobasidion parviporum infected bark</tissue>
    </source>
</reference>
<dbReference type="EMBL" id="JF810440">
    <property type="protein sequence ID" value="AEG80317.1"/>
    <property type="molecule type" value="mRNA"/>
</dbReference>
<dbReference type="GO" id="GO:0005634">
    <property type="term" value="C:nucleus"/>
    <property type="evidence" value="ECO:0007669"/>
    <property type="project" value="UniProtKB-SubCell"/>
</dbReference>
<dbReference type="InterPro" id="IPR017930">
    <property type="entry name" value="Myb_dom"/>
</dbReference>
<evidence type="ECO:0000256" key="5">
    <source>
        <dbReference type="SAM" id="MobiDB-lite"/>
    </source>
</evidence>
<sequence>MCRSPSCWSCSKHVDGLNRGAWTANEDKILSEYIKTHGVGRWGDLPKKAGLRRCGKSCRLRWLNYLRPDIKRGNISPEEDELLVRLHRLLGNRWSLIAGRLPSWTDNEIKNYWNTQLSKRVQMGEFEPRFQRPFKRRGIPSPSDCEGGVVDKDNYTSQTLPLKTRAVRYCGRAVEDGGSYDYDHVPDTHDGIDEEEDLKAADDHVVEIDTSKSWCQLLLEDCMGDYQNDRLEAINALQPNPSNGTDDRHQSPSPSSSQSIILQENHSFCNLIDQEFPQSKHFNFSCFDSFIDLGELSILVP</sequence>
<feature type="region of interest" description="Disordered" evidence="5">
    <location>
        <begin position="237"/>
        <end position="257"/>
    </location>
</feature>
<dbReference type="PROSITE" id="PS51294">
    <property type="entry name" value="HTH_MYB"/>
    <property type="match status" value="2"/>
</dbReference>
<dbReference type="PROSITE" id="PS50090">
    <property type="entry name" value="MYB_LIKE"/>
    <property type="match status" value="2"/>
</dbReference>
<dbReference type="Pfam" id="PF00249">
    <property type="entry name" value="Myb_DNA-binding"/>
    <property type="match status" value="2"/>
</dbReference>
<organism evidence="8">
    <name type="scientific">Picea abies</name>
    <name type="common">Norway spruce</name>
    <name type="synonym">Picea excelsa</name>
    <dbReference type="NCBI Taxonomy" id="3329"/>
    <lineage>
        <taxon>Eukaryota</taxon>
        <taxon>Viridiplantae</taxon>
        <taxon>Streptophyta</taxon>
        <taxon>Embryophyta</taxon>
        <taxon>Tracheophyta</taxon>
        <taxon>Spermatophyta</taxon>
        <taxon>Pinopsida</taxon>
        <taxon>Pinidae</taxon>
        <taxon>Conifers I</taxon>
        <taxon>Pinales</taxon>
        <taxon>Pinaceae</taxon>
        <taxon>Picea</taxon>
    </lineage>
</organism>
<keyword evidence="4" id="KW-0539">Nucleus</keyword>
<feature type="domain" description="HTH myb-type" evidence="7">
    <location>
        <begin position="67"/>
        <end position="121"/>
    </location>
</feature>
<dbReference type="Gene3D" id="1.10.10.60">
    <property type="entry name" value="Homeodomain-like"/>
    <property type="match status" value="2"/>
</dbReference>
<feature type="domain" description="Myb-like" evidence="6">
    <location>
        <begin position="14"/>
        <end position="66"/>
    </location>
</feature>
<dbReference type="CDD" id="cd00167">
    <property type="entry name" value="SANT"/>
    <property type="match status" value="2"/>
</dbReference>